<evidence type="ECO:0000256" key="7">
    <source>
        <dbReference type="ARBA" id="ARBA00022927"/>
    </source>
</evidence>
<feature type="region of interest" description="Disordered" evidence="14">
    <location>
        <begin position="597"/>
        <end position="631"/>
    </location>
</feature>
<feature type="domain" description="Membrane insertase YidC N-terminal" evidence="16">
    <location>
        <begin position="90"/>
        <end position="366"/>
    </location>
</feature>
<feature type="transmembrane region" description="Helical" evidence="13">
    <location>
        <begin position="379"/>
        <end position="400"/>
    </location>
</feature>
<dbReference type="CDD" id="cd19961">
    <property type="entry name" value="EcYidC-like_peri"/>
    <property type="match status" value="1"/>
</dbReference>
<proteinExistence type="inferred from homology"/>
<keyword evidence="4 13" id="KW-0813">Transport</keyword>
<dbReference type="PANTHER" id="PTHR12428">
    <property type="entry name" value="OXA1"/>
    <property type="match status" value="1"/>
</dbReference>
<keyword evidence="7 13" id="KW-0653">Protein transport</keyword>
<evidence type="ECO:0000256" key="6">
    <source>
        <dbReference type="ARBA" id="ARBA00022692"/>
    </source>
</evidence>
<dbReference type="InterPro" id="IPR028055">
    <property type="entry name" value="YidC/Oxa/ALB_C"/>
</dbReference>
<evidence type="ECO:0000256" key="9">
    <source>
        <dbReference type="ARBA" id="ARBA00023136"/>
    </source>
</evidence>
<dbReference type="Gene3D" id="2.70.98.90">
    <property type="match status" value="1"/>
</dbReference>
<evidence type="ECO:0000259" key="15">
    <source>
        <dbReference type="Pfam" id="PF02096"/>
    </source>
</evidence>
<dbReference type="InterPro" id="IPR028053">
    <property type="entry name" value="Membr_insert_YidC_N"/>
</dbReference>
<comment type="caution">
    <text evidence="17">The sequence shown here is derived from an EMBL/GenBank/DDBJ whole genome shotgun (WGS) entry which is preliminary data.</text>
</comment>
<evidence type="ECO:0000256" key="3">
    <source>
        <dbReference type="ARBA" id="ARBA00015325"/>
    </source>
</evidence>
<dbReference type="InterPro" id="IPR001708">
    <property type="entry name" value="YidC/ALB3/OXA1/COX18"/>
</dbReference>
<dbReference type="PRINTS" id="PR00701">
    <property type="entry name" value="60KDINNERMP"/>
</dbReference>
<protein>
    <recommendedName>
        <fullName evidence="3 13">Membrane protein insertase YidC</fullName>
    </recommendedName>
    <alternativeName>
        <fullName evidence="12 13">Foldase YidC</fullName>
    </alternativeName>
    <alternativeName>
        <fullName evidence="11 13">Membrane integrase YidC</fullName>
    </alternativeName>
    <alternativeName>
        <fullName evidence="13">Membrane protein YidC</fullName>
    </alternativeName>
</protein>
<dbReference type="Proteomes" id="UP001596020">
    <property type="component" value="Unassembled WGS sequence"/>
</dbReference>
<dbReference type="InterPro" id="IPR038221">
    <property type="entry name" value="YidC_periplasmic_sf"/>
</dbReference>
<evidence type="ECO:0000256" key="11">
    <source>
        <dbReference type="ARBA" id="ARBA00033245"/>
    </source>
</evidence>
<dbReference type="EMBL" id="JBHSGO010000171">
    <property type="protein sequence ID" value="MFC4666080.1"/>
    <property type="molecule type" value="Genomic_DNA"/>
</dbReference>
<keyword evidence="8 13" id="KW-1133">Transmembrane helix</keyword>
<dbReference type="PANTHER" id="PTHR12428:SF65">
    <property type="entry name" value="CYTOCHROME C OXIDASE ASSEMBLY PROTEIN COX18, MITOCHONDRIAL"/>
    <property type="match status" value="1"/>
</dbReference>
<dbReference type="NCBIfam" id="NF002356">
    <property type="entry name" value="PRK01318.2-3"/>
    <property type="match status" value="1"/>
</dbReference>
<dbReference type="CDD" id="cd20070">
    <property type="entry name" value="5TM_YidC_Alb3"/>
    <property type="match status" value="1"/>
</dbReference>
<feature type="transmembrane region" description="Helical" evidence="13">
    <location>
        <begin position="545"/>
        <end position="561"/>
    </location>
</feature>
<keyword evidence="6 13" id="KW-0812">Transmembrane</keyword>
<evidence type="ECO:0000256" key="14">
    <source>
        <dbReference type="SAM" id="MobiDB-lite"/>
    </source>
</evidence>
<evidence type="ECO:0000256" key="10">
    <source>
        <dbReference type="ARBA" id="ARBA00023186"/>
    </source>
</evidence>
<name>A0ABV9K823_9PORP</name>
<keyword evidence="9 13" id="KW-0472">Membrane</keyword>
<dbReference type="RefSeq" id="WP_380078798.1">
    <property type="nucleotide sequence ID" value="NZ_JBHSGO010000171.1"/>
</dbReference>
<dbReference type="NCBIfam" id="TIGR03592">
    <property type="entry name" value="yidC_oxa1_cterm"/>
    <property type="match status" value="1"/>
</dbReference>
<comment type="function">
    <text evidence="13">Required for the insertion and/or proper folding and/or complex formation of integral membrane proteins into the membrane. Involved in integration of membrane proteins that insert both dependently and independently of the Sec translocase complex, as well as at least some lipoproteins. Aids folding of multispanning membrane proteins.</text>
</comment>
<gene>
    <name evidence="13 17" type="primary">yidC</name>
    <name evidence="17" type="ORF">ACFO3G_05635</name>
</gene>
<dbReference type="InterPro" id="IPR019998">
    <property type="entry name" value="Membr_insert_YidC"/>
</dbReference>
<evidence type="ECO:0000256" key="1">
    <source>
        <dbReference type="ARBA" id="ARBA00004429"/>
    </source>
</evidence>
<comment type="similarity">
    <text evidence="2 13">Belongs to the OXA1/ALB3/YidC family. Type 1 subfamily.</text>
</comment>
<feature type="transmembrane region" description="Helical" evidence="13">
    <location>
        <begin position="567"/>
        <end position="587"/>
    </location>
</feature>
<dbReference type="Pfam" id="PF02096">
    <property type="entry name" value="60KD_IMP"/>
    <property type="match status" value="1"/>
</dbReference>
<evidence type="ECO:0000313" key="18">
    <source>
        <dbReference type="Proteomes" id="UP001596020"/>
    </source>
</evidence>
<dbReference type="NCBIfam" id="TIGR03593">
    <property type="entry name" value="yidC_nterm"/>
    <property type="match status" value="1"/>
</dbReference>
<evidence type="ECO:0000313" key="17">
    <source>
        <dbReference type="EMBL" id="MFC4666080.1"/>
    </source>
</evidence>
<evidence type="ECO:0000256" key="4">
    <source>
        <dbReference type="ARBA" id="ARBA00022448"/>
    </source>
</evidence>
<organism evidence="17 18">
    <name type="scientific">Falsiporphyromonas endometrii</name>
    <dbReference type="NCBI Taxonomy" id="1387297"/>
    <lineage>
        <taxon>Bacteria</taxon>
        <taxon>Pseudomonadati</taxon>
        <taxon>Bacteroidota</taxon>
        <taxon>Bacteroidia</taxon>
        <taxon>Bacteroidales</taxon>
        <taxon>Porphyromonadaceae</taxon>
        <taxon>Falsiporphyromonas</taxon>
    </lineage>
</organism>
<keyword evidence="18" id="KW-1185">Reference proteome</keyword>
<evidence type="ECO:0000256" key="5">
    <source>
        <dbReference type="ARBA" id="ARBA00022475"/>
    </source>
</evidence>
<dbReference type="HAMAP" id="MF_01810">
    <property type="entry name" value="YidC_type1"/>
    <property type="match status" value="1"/>
</dbReference>
<reference evidence="18" key="1">
    <citation type="journal article" date="2019" name="Int. J. Syst. Evol. Microbiol.">
        <title>The Global Catalogue of Microorganisms (GCM) 10K type strain sequencing project: providing services to taxonomists for standard genome sequencing and annotation.</title>
        <authorList>
            <consortium name="The Broad Institute Genomics Platform"/>
            <consortium name="The Broad Institute Genome Sequencing Center for Infectious Disease"/>
            <person name="Wu L."/>
            <person name="Ma J."/>
        </authorList>
    </citation>
    <scope>NUCLEOTIDE SEQUENCE [LARGE SCALE GENOMIC DNA]</scope>
    <source>
        <strain evidence="18">CGMCC 4.7357</strain>
    </source>
</reference>
<feature type="transmembrane region" description="Helical" evidence="13">
    <location>
        <begin position="6"/>
        <end position="22"/>
    </location>
</feature>
<feature type="transmembrane region" description="Helical" evidence="13">
    <location>
        <begin position="502"/>
        <end position="525"/>
    </location>
</feature>
<keyword evidence="5 13" id="KW-1003">Cell membrane</keyword>
<evidence type="ECO:0000256" key="12">
    <source>
        <dbReference type="ARBA" id="ARBA00033342"/>
    </source>
</evidence>
<feature type="transmembrane region" description="Helical" evidence="13">
    <location>
        <begin position="452"/>
        <end position="470"/>
    </location>
</feature>
<accession>A0ABV9K823</accession>
<evidence type="ECO:0000256" key="13">
    <source>
        <dbReference type="HAMAP-Rule" id="MF_01810"/>
    </source>
</evidence>
<comment type="subunit">
    <text evidence="13">Interacts with the Sec translocase complex via SecD. Specifically interacts with transmembrane segments of nascent integral membrane proteins during membrane integration.</text>
</comment>
<keyword evidence="10 13" id="KW-0143">Chaperone</keyword>
<feature type="compositionally biased region" description="Basic and acidic residues" evidence="14">
    <location>
        <begin position="611"/>
        <end position="624"/>
    </location>
</feature>
<dbReference type="InterPro" id="IPR047196">
    <property type="entry name" value="YidC_ALB_C"/>
</dbReference>
<evidence type="ECO:0000259" key="16">
    <source>
        <dbReference type="Pfam" id="PF14849"/>
    </source>
</evidence>
<comment type="subcellular location">
    <subcellularLocation>
        <location evidence="1">Cell inner membrane</location>
        <topology evidence="1">Multi-pass membrane protein</topology>
    </subcellularLocation>
    <subcellularLocation>
        <location evidence="13">Cell membrane</location>
        <topology evidence="13">Multi-pass membrane protein</topology>
    </subcellularLocation>
</comment>
<sequence length="631" mass="73405">MDKNTLWGLIIIGVVILGFSYFNQPSPEQRKAAFEQAQRVAKEQAEQVQKDSATAMPQQNAELPDSLKSVAAFERYGILSGASVGQSQEITLKNDLLSLRFDTKGGMPIEAQLLKYKAQEDKPLYYFTPKNVSFNLPLMTVDNRVVGTDELYFEPINQTDSTLTMRLNVDSSCYLDIAYLLPKNDYRLRMSIFGKNLNKLFPANMTMQDIEWSQKLRRQEKSWKFENQYSTIYYKEKGGGVEKLSETKQQVTESVKNPVRWFALKDKYFSAVLIGLNTSFEDNSYETKTMKEDSEYTKDCVAKGRFSFNVKPDTKADFILYVGPNDYELLKSYDKQVKEHLGESLDLQQLVYLGASVFRWINEYMIIPTVEFLNGFISNWGIIILILTILIKLLLSPLTYKSYLSQAKMRVLKPQVEAINAKYPGKDQDAMLKRNQETMALYKAAGANPMSGCLPMLFQMPFLIAMYMYFPTSVLLRGESFLWVKDLSTYDPIITWSANIPVINWIFGDHISLFCLLWAVTNIIYSRYTMSQSSTGQQQMAGMKWMPYIMTIMFLVFFNSNSSGLCYYYFLSTLITILQYLFFRFFINEEKLLKKMEENKKKPQKKSKWMQRMEELQKQQREMQRQQNKRR</sequence>
<evidence type="ECO:0000256" key="8">
    <source>
        <dbReference type="ARBA" id="ARBA00022989"/>
    </source>
</evidence>
<feature type="domain" description="Membrane insertase YidC/Oxa/ALB C-terminal" evidence="15">
    <location>
        <begin position="380"/>
        <end position="583"/>
    </location>
</feature>
<dbReference type="Pfam" id="PF14849">
    <property type="entry name" value="YidC_periplas"/>
    <property type="match status" value="1"/>
</dbReference>
<evidence type="ECO:0000256" key="2">
    <source>
        <dbReference type="ARBA" id="ARBA00010527"/>
    </source>
</evidence>